<sequence length="399" mass="44096">MKDKIGEWGKGPLEKYAKFVSHHAIVVLAILLMFTLFTGYHASLMETTVISQKEWLPEDIEVINTFELIADQFAGSFTTTTIVVQTEPRYARSEEIRDVRDPEVLRYVDLLSERAKLVYGVVSAESAADVIKEVNGGRIPSSLRSVKSLLKKDNIAEQRISNYINDDHTMTVVRLNILEDLNEEEVVAGLREALKIDKPPGVSVDMTGDTTSPVIMVTMQELIKSTMSETALVCFAAILLILIIIFASIKYSLIALLTIVFGVIWAFGTLVLMGMKITPPTSAGLAMIMGIGIDFGIQVTKRFRYELQQPSGKFDQNAPCRNREEAMVNTISHVFYPMTITTLAAMIGFKTLALGKLPMMVDMGTMMATGVVFCMVAALTVVPAILVLLTRNDKKIGEE</sequence>
<evidence type="ECO:0000256" key="4">
    <source>
        <dbReference type="ARBA" id="ARBA00022989"/>
    </source>
</evidence>
<gene>
    <name evidence="8" type="ORF">JBENMAEK_00017</name>
</gene>
<dbReference type="InterPro" id="IPR000731">
    <property type="entry name" value="SSD"/>
</dbReference>
<feature type="transmembrane region" description="Helical" evidence="6">
    <location>
        <begin position="20"/>
        <end position="40"/>
    </location>
</feature>
<keyword evidence="4 6" id="KW-1133">Transmembrane helix</keyword>
<protein>
    <recommendedName>
        <fullName evidence="7">SSD domain-containing protein</fullName>
    </recommendedName>
</protein>
<dbReference type="Gene3D" id="1.20.1640.10">
    <property type="entry name" value="Multidrug efflux transporter AcrB transmembrane domain"/>
    <property type="match status" value="1"/>
</dbReference>
<feature type="domain" description="SSD" evidence="7">
    <location>
        <begin position="252"/>
        <end position="388"/>
    </location>
</feature>
<dbReference type="Pfam" id="PF03176">
    <property type="entry name" value="MMPL"/>
    <property type="match status" value="1"/>
</dbReference>
<dbReference type="PANTHER" id="PTHR33406:SF13">
    <property type="entry name" value="MEMBRANE PROTEIN YDFJ"/>
    <property type="match status" value="1"/>
</dbReference>
<dbReference type="EMBL" id="MT631665">
    <property type="protein sequence ID" value="QNO56698.1"/>
    <property type="molecule type" value="Genomic_DNA"/>
</dbReference>
<feature type="transmembrane region" description="Helical" evidence="6">
    <location>
        <begin position="334"/>
        <end position="354"/>
    </location>
</feature>
<evidence type="ECO:0000256" key="6">
    <source>
        <dbReference type="SAM" id="Phobius"/>
    </source>
</evidence>
<evidence type="ECO:0000256" key="3">
    <source>
        <dbReference type="ARBA" id="ARBA00022692"/>
    </source>
</evidence>
<dbReference type="SUPFAM" id="SSF82866">
    <property type="entry name" value="Multidrug efflux transporter AcrB transmembrane domain"/>
    <property type="match status" value="1"/>
</dbReference>
<keyword evidence="5 6" id="KW-0472">Membrane</keyword>
<evidence type="ECO:0000256" key="2">
    <source>
        <dbReference type="ARBA" id="ARBA00022475"/>
    </source>
</evidence>
<feature type="transmembrane region" description="Helical" evidence="6">
    <location>
        <begin position="253"/>
        <end position="273"/>
    </location>
</feature>
<dbReference type="InterPro" id="IPR004869">
    <property type="entry name" value="MMPL_dom"/>
</dbReference>
<feature type="transmembrane region" description="Helical" evidence="6">
    <location>
        <begin position="230"/>
        <end position="247"/>
    </location>
</feature>
<accession>A0A7G9Z8W4</accession>
<keyword evidence="3 6" id="KW-0812">Transmembrane</keyword>
<comment type="subcellular location">
    <subcellularLocation>
        <location evidence="1">Cell membrane</location>
        <topology evidence="1">Multi-pass membrane protein</topology>
    </subcellularLocation>
</comment>
<organism evidence="8">
    <name type="scientific">Candidatus Methanophaga sp. ANME-1 ERB7</name>
    <dbReference type="NCBI Taxonomy" id="2759913"/>
    <lineage>
        <taxon>Archaea</taxon>
        <taxon>Methanobacteriati</taxon>
        <taxon>Methanobacteriota</taxon>
        <taxon>Stenosarchaea group</taxon>
        <taxon>Methanomicrobia</taxon>
        <taxon>Candidatus Methanophagales</taxon>
        <taxon>Candidatus Methanophagaceae</taxon>
        <taxon>Candidatus Methanophaga</taxon>
    </lineage>
</organism>
<proteinExistence type="predicted"/>
<reference evidence="8" key="1">
    <citation type="submission" date="2020-06" db="EMBL/GenBank/DDBJ databases">
        <title>Unique genomic features of the anaerobic methanotrophic archaea.</title>
        <authorList>
            <person name="Chadwick G.L."/>
            <person name="Skennerton C.T."/>
            <person name="Laso-Perez R."/>
            <person name="Leu A.O."/>
            <person name="Speth D.R."/>
            <person name="Yu H."/>
            <person name="Morgan-Lang C."/>
            <person name="Hatzenpichler R."/>
            <person name="Goudeau D."/>
            <person name="Malmstrom R."/>
            <person name="Brazelton W.J."/>
            <person name="Woyke T."/>
            <person name="Hallam S.J."/>
            <person name="Tyson G.W."/>
            <person name="Wegener G."/>
            <person name="Boetius A."/>
            <person name="Orphan V."/>
        </authorList>
    </citation>
    <scope>NUCLEOTIDE SEQUENCE</scope>
</reference>
<keyword evidence="2" id="KW-1003">Cell membrane</keyword>
<dbReference type="PROSITE" id="PS50156">
    <property type="entry name" value="SSD"/>
    <property type="match status" value="1"/>
</dbReference>
<evidence type="ECO:0000256" key="1">
    <source>
        <dbReference type="ARBA" id="ARBA00004651"/>
    </source>
</evidence>
<dbReference type="PANTHER" id="PTHR33406">
    <property type="entry name" value="MEMBRANE PROTEIN MJ1562-RELATED"/>
    <property type="match status" value="1"/>
</dbReference>
<evidence type="ECO:0000256" key="5">
    <source>
        <dbReference type="ARBA" id="ARBA00023136"/>
    </source>
</evidence>
<dbReference type="GO" id="GO:0005886">
    <property type="term" value="C:plasma membrane"/>
    <property type="evidence" value="ECO:0007669"/>
    <property type="project" value="UniProtKB-SubCell"/>
</dbReference>
<evidence type="ECO:0000259" key="7">
    <source>
        <dbReference type="PROSITE" id="PS50156"/>
    </source>
</evidence>
<evidence type="ECO:0000313" key="8">
    <source>
        <dbReference type="EMBL" id="QNO56698.1"/>
    </source>
</evidence>
<name>A0A7G9Z8W4_9EURY</name>
<dbReference type="InterPro" id="IPR050545">
    <property type="entry name" value="Mycobact_MmpL"/>
</dbReference>
<feature type="transmembrane region" description="Helical" evidence="6">
    <location>
        <begin position="366"/>
        <end position="389"/>
    </location>
</feature>
<dbReference type="AlphaFoldDB" id="A0A7G9Z8W4"/>